<dbReference type="InterPro" id="IPR013094">
    <property type="entry name" value="AB_hydrolase_3"/>
</dbReference>
<evidence type="ECO:0000259" key="4">
    <source>
        <dbReference type="Pfam" id="PF07859"/>
    </source>
</evidence>
<dbReference type="Gene3D" id="3.40.50.1820">
    <property type="entry name" value="alpha/beta hydrolase"/>
    <property type="match status" value="1"/>
</dbReference>
<dbReference type="EMBL" id="JAWJEJ010000001">
    <property type="protein sequence ID" value="MDV3456523.1"/>
    <property type="molecule type" value="Genomic_DNA"/>
</dbReference>
<proteinExistence type="inferred from homology"/>
<organism evidence="5 6">
    <name type="scientific">Sphingomonas agrestis</name>
    <dbReference type="NCBI Taxonomy" id="3080540"/>
    <lineage>
        <taxon>Bacteria</taxon>
        <taxon>Pseudomonadati</taxon>
        <taxon>Pseudomonadota</taxon>
        <taxon>Alphaproteobacteria</taxon>
        <taxon>Sphingomonadales</taxon>
        <taxon>Sphingomonadaceae</taxon>
        <taxon>Sphingomonas</taxon>
    </lineage>
</organism>
<keyword evidence="6" id="KW-1185">Reference proteome</keyword>
<reference evidence="5 6" key="1">
    <citation type="submission" date="2023-10" db="EMBL/GenBank/DDBJ databases">
        <title>Sphingomonas sp. HF-S4 16S ribosomal RNA gene Genome sequencing and assembly.</title>
        <authorList>
            <person name="Lee H."/>
        </authorList>
    </citation>
    <scope>NUCLEOTIDE SEQUENCE [LARGE SCALE GENOMIC DNA]</scope>
    <source>
        <strain evidence="5 6">HF-S4</strain>
    </source>
</reference>
<dbReference type="Pfam" id="PF07859">
    <property type="entry name" value="Abhydrolase_3"/>
    <property type="match status" value="1"/>
</dbReference>
<gene>
    <name evidence="5" type="ORF">RZN05_05965</name>
</gene>
<comment type="caution">
    <text evidence="5">The sequence shown here is derived from an EMBL/GenBank/DDBJ whole genome shotgun (WGS) entry which is preliminary data.</text>
</comment>
<dbReference type="GO" id="GO:0016787">
    <property type="term" value="F:hydrolase activity"/>
    <property type="evidence" value="ECO:0007669"/>
    <property type="project" value="UniProtKB-KW"/>
</dbReference>
<dbReference type="PROSITE" id="PS01174">
    <property type="entry name" value="LIPASE_GDXG_SER"/>
    <property type="match status" value="1"/>
</dbReference>
<evidence type="ECO:0000313" key="6">
    <source>
        <dbReference type="Proteomes" id="UP001273531"/>
    </source>
</evidence>
<accession>A0ABU3Y564</accession>
<keyword evidence="2 5" id="KW-0378">Hydrolase</keyword>
<feature type="active site" evidence="3">
    <location>
        <position position="156"/>
    </location>
</feature>
<dbReference type="RefSeq" id="WP_317225703.1">
    <property type="nucleotide sequence ID" value="NZ_JAWJEJ010000001.1"/>
</dbReference>
<evidence type="ECO:0000313" key="5">
    <source>
        <dbReference type="EMBL" id="MDV3456523.1"/>
    </source>
</evidence>
<comment type="similarity">
    <text evidence="1">Belongs to the 'GDXG' lipolytic enzyme family.</text>
</comment>
<dbReference type="InterPro" id="IPR050300">
    <property type="entry name" value="GDXG_lipolytic_enzyme"/>
</dbReference>
<dbReference type="PANTHER" id="PTHR48081:SF8">
    <property type="entry name" value="ALPHA_BETA HYDROLASE FOLD-3 DOMAIN-CONTAINING PROTEIN-RELATED"/>
    <property type="match status" value="1"/>
</dbReference>
<evidence type="ECO:0000256" key="1">
    <source>
        <dbReference type="ARBA" id="ARBA00010515"/>
    </source>
</evidence>
<name>A0ABU3Y564_9SPHN</name>
<evidence type="ECO:0000256" key="2">
    <source>
        <dbReference type="ARBA" id="ARBA00022801"/>
    </source>
</evidence>
<feature type="domain" description="Alpha/beta hydrolase fold-3" evidence="4">
    <location>
        <begin position="79"/>
        <end position="272"/>
    </location>
</feature>
<protein>
    <submittedName>
        <fullName evidence="5">Alpha/beta hydrolase</fullName>
    </submittedName>
</protein>
<dbReference type="PANTHER" id="PTHR48081">
    <property type="entry name" value="AB HYDROLASE SUPERFAMILY PROTEIN C4A8.06C"/>
    <property type="match status" value="1"/>
</dbReference>
<dbReference type="InterPro" id="IPR029058">
    <property type="entry name" value="AB_hydrolase_fold"/>
</dbReference>
<dbReference type="SUPFAM" id="SSF53474">
    <property type="entry name" value="alpha/beta-Hydrolases"/>
    <property type="match status" value="1"/>
</dbReference>
<dbReference type="Proteomes" id="UP001273531">
    <property type="component" value="Unassembled WGS sequence"/>
</dbReference>
<dbReference type="InterPro" id="IPR033140">
    <property type="entry name" value="Lipase_GDXG_put_SER_AS"/>
</dbReference>
<evidence type="ECO:0000256" key="3">
    <source>
        <dbReference type="PROSITE-ProRule" id="PRU10038"/>
    </source>
</evidence>
<sequence length="300" mass="31963">MNAPALADGIARYVELFRAQPPASDLETMRLQGDLTAARFAVDFATEIDRFDTYIGAPGREIAVRVYDPGGDRLRPGICYFHGGGFSMGSVESFDIVGAALAEATGAVVASVHYRRLPEVDYPAAQDDCDHAFAWMQRQAEALGVDPKRIAVAGDSAGALLALATAAQAHPVCQLLFYGTFAMDPARPDYAASRDPLLSGERVRAYIDLFTRCGGHSAPIERDDLAGLPPTHIVAAEFDPLCGEAVEFADRLRAAGVPVSLQRAPGMIHGFLRAVGVSAPARAELAHAAEVVRPFLEGTR</sequence>